<protein>
    <recommendedName>
        <fullName evidence="10">NAD(P)(+)--arginine ADP-ribosyltransferase</fullName>
        <ecNumber evidence="10">2.4.2.31</ecNumber>
    </recommendedName>
    <alternativeName>
        <fullName evidence="10">Mono(ADP-ribosyl)transferase</fullName>
    </alternativeName>
</protein>
<gene>
    <name evidence="12" type="ORF">EDS130_LOCUS40857</name>
</gene>
<comment type="catalytic activity">
    <reaction evidence="9 10">
        <text>L-arginyl-[protein] + NAD(+) = N(omega)-(ADP-D-ribosyl)-L-arginyl-[protein] + nicotinamide + H(+)</text>
        <dbReference type="Rhea" id="RHEA:19149"/>
        <dbReference type="Rhea" id="RHEA-COMP:10532"/>
        <dbReference type="Rhea" id="RHEA-COMP:15087"/>
        <dbReference type="ChEBI" id="CHEBI:15378"/>
        <dbReference type="ChEBI" id="CHEBI:17154"/>
        <dbReference type="ChEBI" id="CHEBI:29965"/>
        <dbReference type="ChEBI" id="CHEBI:57540"/>
        <dbReference type="ChEBI" id="CHEBI:142554"/>
        <dbReference type="EC" id="2.4.2.31"/>
    </reaction>
</comment>
<name>A0A815R4X2_ADIRI</name>
<dbReference type="GO" id="GO:0090729">
    <property type="term" value="F:toxin activity"/>
    <property type="evidence" value="ECO:0007669"/>
    <property type="project" value="UniProtKB-KW"/>
</dbReference>
<evidence type="ECO:0000256" key="5">
    <source>
        <dbReference type="ARBA" id="ARBA00022676"/>
    </source>
</evidence>
<dbReference type="PANTHER" id="PTHR10339:SF25">
    <property type="entry name" value="SECRETED EXOENZYME S"/>
    <property type="match status" value="1"/>
</dbReference>
<keyword evidence="8" id="KW-0843">Virulence</keyword>
<dbReference type="GO" id="GO:0005576">
    <property type="term" value="C:extracellular region"/>
    <property type="evidence" value="ECO:0007669"/>
    <property type="project" value="UniProtKB-SubCell"/>
</dbReference>
<dbReference type="EMBL" id="CAJNOJ010000510">
    <property type="protein sequence ID" value="CAF1471992.1"/>
    <property type="molecule type" value="Genomic_DNA"/>
</dbReference>
<keyword evidence="6 10" id="KW-0808">Transferase</keyword>
<feature type="region of interest" description="Disordered" evidence="11">
    <location>
        <begin position="254"/>
        <end position="289"/>
    </location>
</feature>
<dbReference type="GO" id="GO:0016779">
    <property type="term" value="F:nucleotidyltransferase activity"/>
    <property type="evidence" value="ECO:0007669"/>
    <property type="project" value="UniProtKB-KW"/>
</dbReference>
<evidence type="ECO:0000256" key="9">
    <source>
        <dbReference type="ARBA" id="ARBA00047597"/>
    </source>
</evidence>
<dbReference type="Gene3D" id="3.90.176.10">
    <property type="entry name" value="Toxin ADP-ribosyltransferase, Chain A, domain 1"/>
    <property type="match status" value="1"/>
</dbReference>
<accession>A0A815R4X2</accession>
<dbReference type="PROSITE" id="PS51996">
    <property type="entry name" value="TR_MART"/>
    <property type="match status" value="1"/>
</dbReference>
<evidence type="ECO:0000256" key="10">
    <source>
        <dbReference type="RuleBase" id="RU361228"/>
    </source>
</evidence>
<proteinExistence type="inferred from homology"/>
<keyword evidence="5 10" id="KW-0328">Glycosyltransferase</keyword>
<dbReference type="Proteomes" id="UP000663852">
    <property type="component" value="Unassembled WGS sequence"/>
</dbReference>
<comment type="caution">
    <text evidence="12">The sequence shown here is derived from an EMBL/GenBank/DDBJ whole genome shotgun (WGS) entry which is preliminary data.</text>
</comment>
<evidence type="ECO:0000313" key="12">
    <source>
        <dbReference type="EMBL" id="CAF1471992.1"/>
    </source>
</evidence>
<sequence>MATATGDNSKIMLRMSDLTSEPKRMLPPIKGYEKEQLVSIDEAIQPIISIVPDIEEMVWTVKQNCQQPRDKISTDELASIMLYTLEWSPAESSFYFILNRTLRSQNRNELLPWFRYLRLFMVALSKVSTTSHRMVYRGIKLDISGEFPDGKTFIWWAFSSASSSIKVLEQFLGTTGHRTIFNIECDSAKDISKYSFYESENEILMFPARQFQVISTFNSGNQLKIVHLKEIQPPFPLIHIPPAPSTTAADEKIKDAGAHASSGHSSSKYSDSPQFGHPSASTAASAPKHKVVPPQPAQLLESCSIIDFFVYLVPRQKSSITLFNENWIVNRDHAYFHSNIYSIKVPDINSRVCKT</sequence>
<keyword evidence="4" id="KW-0800">Toxin</keyword>
<keyword evidence="10" id="KW-0521">NADP</keyword>
<feature type="compositionally biased region" description="Low complexity" evidence="11">
    <location>
        <begin position="258"/>
        <end position="272"/>
    </location>
</feature>
<dbReference type="InterPro" id="IPR050999">
    <property type="entry name" value="ADP-ribosyltransferase_ARG"/>
</dbReference>
<dbReference type="GO" id="GO:0003950">
    <property type="term" value="F:NAD+ poly-ADP-ribosyltransferase activity"/>
    <property type="evidence" value="ECO:0007669"/>
    <property type="project" value="TreeGrafter"/>
</dbReference>
<dbReference type="EC" id="2.4.2.31" evidence="10"/>
<evidence type="ECO:0000256" key="6">
    <source>
        <dbReference type="ARBA" id="ARBA00022679"/>
    </source>
</evidence>
<evidence type="ECO:0000256" key="4">
    <source>
        <dbReference type="ARBA" id="ARBA00022656"/>
    </source>
</evidence>
<dbReference type="AlphaFoldDB" id="A0A815R4X2"/>
<organism evidence="12 13">
    <name type="scientific">Adineta ricciae</name>
    <name type="common">Rotifer</name>
    <dbReference type="NCBI Taxonomy" id="249248"/>
    <lineage>
        <taxon>Eukaryota</taxon>
        <taxon>Metazoa</taxon>
        <taxon>Spiralia</taxon>
        <taxon>Gnathifera</taxon>
        <taxon>Rotifera</taxon>
        <taxon>Eurotatoria</taxon>
        <taxon>Bdelloidea</taxon>
        <taxon>Adinetida</taxon>
        <taxon>Adinetidae</taxon>
        <taxon>Adineta</taxon>
    </lineage>
</organism>
<evidence type="ECO:0000256" key="11">
    <source>
        <dbReference type="SAM" id="MobiDB-lite"/>
    </source>
</evidence>
<evidence type="ECO:0000256" key="3">
    <source>
        <dbReference type="ARBA" id="ARBA00022525"/>
    </source>
</evidence>
<dbReference type="OrthoDB" id="423533at2759"/>
<evidence type="ECO:0000313" key="13">
    <source>
        <dbReference type="Proteomes" id="UP000663852"/>
    </source>
</evidence>
<reference evidence="12" key="1">
    <citation type="submission" date="2021-02" db="EMBL/GenBank/DDBJ databases">
        <authorList>
            <person name="Nowell W R."/>
        </authorList>
    </citation>
    <scope>NUCLEOTIDE SEQUENCE</scope>
</reference>
<keyword evidence="3" id="KW-0964">Secreted</keyword>
<dbReference type="Pfam" id="PF01129">
    <property type="entry name" value="ART"/>
    <property type="match status" value="1"/>
</dbReference>
<keyword evidence="7" id="KW-0548">Nucleotidyltransferase</keyword>
<keyword evidence="10" id="KW-0520">NAD</keyword>
<comment type="subcellular location">
    <subcellularLocation>
        <location evidence="1">Secreted</location>
    </subcellularLocation>
</comment>
<evidence type="ECO:0000256" key="2">
    <source>
        <dbReference type="ARBA" id="ARBA00009558"/>
    </source>
</evidence>
<dbReference type="GO" id="GO:0106274">
    <property type="term" value="F:NAD+-protein-arginine ADP-ribosyltransferase activity"/>
    <property type="evidence" value="ECO:0007669"/>
    <property type="project" value="UniProtKB-EC"/>
</dbReference>
<evidence type="ECO:0000256" key="7">
    <source>
        <dbReference type="ARBA" id="ARBA00022695"/>
    </source>
</evidence>
<evidence type="ECO:0000256" key="1">
    <source>
        <dbReference type="ARBA" id="ARBA00004613"/>
    </source>
</evidence>
<comment type="similarity">
    <text evidence="2 10">Belongs to the Arg-specific ADP-ribosyltransferase family.</text>
</comment>
<evidence type="ECO:0000256" key="8">
    <source>
        <dbReference type="ARBA" id="ARBA00023026"/>
    </source>
</evidence>
<dbReference type="PANTHER" id="PTHR10339">
    <property type="entry name" value="ADP-RIBOSYLTRANSFERASE"/>
    <property type="match status" value="1"/>
</dbReference>
<dbReference type="SUPFAM" id="SSF56399">
    <property type="entry name" value="ADP-ribosylation"/>
    <property type="match status" value="1"/>
</dbReference>
<dbReference type="InterPro" id="IPR000768">
    <property type="entry name" value="ART"/>
</dbReference>